<comment type="caution">
    <text evidence="2">The sequence shown here is derived from an EMBL/GenBank/DDBJ whole genome shotgun (WGS) entry which is preliminary data.</text>
</comment>
<keyword evidence="1" id="KW-0175">Coiled coil</keyword>
<dbReference type="EMBL" id="JAHDYR010000016">
    <property type="protein sequence ID" value="KAG9394132.1"/>
    <property type="molecule type" value="Genomic_DNA"/>
</dbReference>
<feature type="coiled-coil region" evidence="1">
    <location>
        <begin position="11"/>
        <end position="41"/>
    </location>
</feature>
<dbReference type="PANTHER" id="PTHR10476">
    <property type="entry name" value="CHARGED MULTIVESICULAR BODY PROTEIN"/>
    <property type="match status" value="1"/>
</dbReference>
<gene>
    <name evidence="2" type="ORF">J8273_4234</name>
</gene>
<accession>A0A8J6E483</accession>
<dbReference type="OrthoDB" id="10252926at2759"/>
<evidence type="ECO:0000313" key="3">
    <source>
        <dbReference type="Proteomes" id="UP000717585"/>
    </source>
</evidence>
<dbReference type="AlphaFoldDB" id="A0A8J6E483"/>
<keyword evidence="3" id="KW-1185">Reference proteome</keyword>
<proteinExistence type="predicted"/>
<dbReference type="Pfam" id="PF03357">
    <property type="entry name" value="Snf7"/>
    <property type="match status" value="1"/>
</dbReference>
<evidence type="ECO:0000256" key="1">
    <source>
        <dbReference type="SAM" id="Coils"/>
    </source>
</evidence>
<reference evidence="2" key="1">
    <citation type="submission" date="2021-05" db="EMBL/GenBank/DDBJ databases">
        <title>A free-living protist that lacks canonical eukaryotic 1 DNA replication and segregation systems.</title>
        <authorList>
            <person name="Salas-Leiva D.E."/>
            <person name="Tromer E.C."/>
            <person name="Curtis B.A."/>
            <person name="Jerlstrom-Hultqvist J."/>
            <person name="Kolisko M."/>
            <person name="Yi Z."/>
            <person name="Salas-Leiva J.S."/>
            <person name="Gallot-Lavallee L."/>
            <person name="Kops G.J.P.L."/>
            <person name="Archibald J.M."/>
            <person name="Simpson A.G.B."/>
            <person name="Roger A.J."/>
        </authorList>
    </citation>
    <scope>NUCLEOTIDE SEQUENCE</scope>
    <source>
        <strain evidence="2">BICM</strain>
    </source>
</reference>
<dbReference type="InterPro" id="IPR005024">
    <property type="entry name" value="Snf7_fam"/>
</dbReference>
<protein>
    <submittedName>
        <fullName evidence="2">Snf7</fullName>
    </submittedName>
</protein>
<sequence>MSLFGKKVPVADQLKQHKRSIDRACREIERERNKFRMQEQKIMAEIRDLAKKDQLKACEILAKDLVRTRSFQVRMMKMRANLQTVGLRIQTLKSSEALTSTMGRVAAAMGRMNQQMNLPELQKVMREFEKNNAKMENADEFVGDTIDDIFEASDEEVESANVLSSVLAELGISSTEGLTAAGMGVAPQAVAQQDDLAARMDKLGGQR</sequence>
<evidence type="ECO:0000313" key="2">
    <source>
        <dbReference type="EMBL" id="KAG9394132.1"/>
    </source>
</evidence>
<organism evidence="2 3">
    <name type="scientific">Carpediemonas membranifera</name>
    <dbReference type="NCBI Taxonomy" id="201153"/>
    <lineage>
        <taxon>Eukaryota</taxon>
        <taxon>Metamonada</taxon>
        <taxon>Carpediemonas-like organisms</taxon>
        <taxon>Carpediemonas</taxon>
    </lineage>
</organism>
<dbReference type="GO" id="GO:0007034">
    <property type="term" value="P:vacuolar transport"/>
    <property type="evidence" value="ECO:0007669"/>
    <property type="project" value="InterPro"/>
</dbReference>
<dbReference type="Proteomes" id="UP000717585">
    <property type="component" value="Unassembled WGS sequence"/>
</dbReference>
<dbReference type="Gene3D" id="6.10.140.1230">
    <property type="match status" value="1"/>
</dbReference>
<name>A0A8J6E483_9EUKA</name>